<dbReference type="PANTHER" id="PTHR34406">
    <property type="entry name" value="PROTEIN YCEI"/>
    <property type="match status" value="1"/>
</dbReference>
<evidence type="ECO:0000313" key="3">
    <source>
        <dbReference type="EMBL" id="TFF27463.1"/>
    </source>
</evidence>
<keyword evidence="4" id="KW-1185">Reference proteome</keyword>
<dbReference type="AlphaFoldDB" id="A0A4Y8RU30"/>
<feature type="chain" id="PRO_5021414403" evidence="1">
    <location>
        <begin position="28"/>
        <end position="210"/>
    </location>
</feature>
<evidence type="ECO:0000256" key="1">
    <source>
        <dbReference type="SAM" id="SignalP"/>
    </source>
</evidence>
<sequence>MRSLVPALVLGLTAATLSAPIATPASAQTIDIDAGTYVNDPLHTNVMWKVNHFGTSTYIGRFAAISATLDLDPQDVAKSKLTASVDPASVDTHYPADDKSFDDEIESDLFLDAAKFPEAKFVSKSIEVTGDKTGRVTGELTLHGETHEEVMDVTFNKVLKPNPVSKLPTIGFSATLTFDRTKYGIDAYAGPVGKDVTLEIETEFVPKKAN</sequence>
<proteinExistence type="predicted"/>
<dbReference type="SUPFAM" id="SSF101874">
    <property type="entry name" value="YceI-like"/>
    <property type="match status" value="1"/>
</dbReference>
<dbReference type="Pfam" id="PF04264">
    <property type="entry name" value="YceI"/>
    <property type="match status" value="1"/>
</dbReference>
<gene>
    <name evidence="3" type="ORF">E3C22_03115</name>
</gene>
<feature type="domain" description="Lipid/polyisoprenoid-binding YceI-like" evidence="2">
    <location>
        <begin position="36"/>
        <end position="205"/>
    </location>
</feature>
<dbReference type="EMBL" id="SOZD01000001">
    <property type="protein sequence ID" value="TFF27463.1"/>
    <property type="molecule type" value="Genomic_DNA"/>
</dbReference>
<name>A0A4Y8RU30_9HYPH</name>
<evidence type="ECO:0000313" key="4">
    <source>
        <dbReference type="Proteomes" id="UP000298179"/>
    </source>
</evidence>
<feature type="signal peptide" evidence="1">
    <location>
        <begin position="1"/>
        <end position="27"/>
    </location>
</feature>
<dbReference type="OrthoDB" id="9811006at2"/>
<dbReference type="SMART" id="SM00867">
    <property type="entry name" value="YceI"/>
    <property type="match status" value="1"/>
</dbReference>
<dbReference type="Proteomes" id="UP000298179">
    <property type="component" value="Unassembled WGS sequence"/>
</dbReference>
<dbReference type="InterPro" id="IPR036761">
    <property type="entry name" value="TTHA0802/YceI-like_sf"/>
</dbReference>
<keyword evidence="1" id="KW-0732">Signal</keyword>
<reference evidence="3 4" key="1">
    <citation type="submission" date="2019-03" db="EMBL/GenBank/DDBJ databases">
        <title>Jiella endophytica sp. nov., a novel endophytic bacterium isolated from root of Ficus microcarpa Linn. f.</title>
        <authorList>
            <person name="Tuo L."/>
        </authorList>
    </citation>
    <scope>NUCLEOTIDE SEQUENCE [LARGE SCALE GENOMIC DNA]</scope>
    <source>
        <strain evidence="3 4">CBS5Q-3</strain>
    </source>
</reference>
<dbReference type="Gene3D" id="2.40.128.110">
    <property type="entry name" value="Lipid/polyisoprenoid-binding, YceI-like"/>
    <property type="match status" value="1"/>
</dbReference>
<organism evidence="3 4">
    <name type="scientific">Jiella endophytica</name>
    <dbReference type="NCBI Taxonomy" id="2558362"/>
    <lineage>
        <taxon>Bacteria</taxon>
        <taxon>Pseudomonadati</taxon>
        <taxon>Pseudomonadota</taxon>
        <taxon>Alphaproteobacteria</taxon>
        <taxon>Hyphomicrobiales</taxon>
        <taxon>Aurantimonadaceae</taxon>
        <taxon>Jiella</taxon>
    </lineage>
</organism>
<dbReference type="InterPro" id="IPR007372">
    <property type="entry name" value="Lipid/polyisoprenoid-bd_YceI"/>
</dbReference>
<dbReference type="PANTHER" id="PTHR34406:SF1">
    <property type="entry name" value="PROTEIN YCEI"/>
    <property type="match status" value="1"/>
</dbReference>
<dbReference type="RefSeq" id="WP_134760097.1">
    <property type="nucleotide sequence ID" value="NZ_SOZD01000001.1"/>
</dbReference>
<evidence type="ECO:0000259" key="2">
    <source>
        <dbReference type="SMART" id="SM00867"/>
    </source>
</evidence>
<accession>A0A4Y8RU30</accession>
<protein>
    <submittedName>
        <fullName evidence="3">Polyisoprenoid-binding protein</fullName>
    </submittedName>
</protein>
<comment type="caution">
    <text evidence="3">The sequence shown here is derived from an EMBL/GenBank/DDBJ whole genome shotgun (WGS) entry which is preliminary data.</text>
</comment>